<sequence length="432" mass="46614">MKLLSIDWNGQRACRTAAGATEVLRSWLSAEAERVLELTSRNGLEAFARGLIAKEDKRENESISHDLSPSVEPLEPREPNESKSGCVSCERPAQRAPAPKRRNAALKRQLALPRVDATAGSSAALGSDQIGWDLHKLATHTHHNMLRQCARTHLALSCSDTIRHISHFTKQEEQKRKMWKRPAPARLQASPATGSSRYGLKTVHPPPSQQINIYLEAERRRWGGVLGARKLENSGDTLAVRPERALGAGGAVCHCVGRPPSCVGGRTGDWIAALLFTDTKASVSAHARLRVTSALESPPPLPSPPINTLQNPESLAIISESHARLSVHSSDTHASVLIAAVPQPSSRRLFDPRRSAERGTGGSSLGIKARGPFFPNGHKSARRMASDTAAPPSHGSASSCFPRPPPPNSVGARLQIRGRLAGPKRLLISHFS</sequence>
<feature type="region of interest" description="Disordered" evidence="1">
    <location>
        <begin position="58"/>
        <end position="103"/>
    </location>
</feature>
<feature type="region of interest" description="Disordered" evidence="1">
    <location>
        <begin position="173"/>
        <end position="203"/>
    </location>
</feature>
<reference evidence="2" key="1">
    <citation type="journal article" date="2023" name="Science">
        <title>Genome structures resolve the early diversification of teleost fishes.</title>
        <authorList>
            <person name="Parey E."/>
            <person name="Louis A."/>
            <person name="Montfort J."/>
            <person name="Bouchez O."/>
            <person name="Roques C."/>
            <person name="Iampietro C."/>
            <person name="Lluch J."/>
            <person name="Castinel A."/>
            <person name="Donnadieu C."/>
            <person name="Desvignes T."/>
            <person name="Floi Bucao C."/>
            <person name="Jouanno E."/>
            <person name="Wen M."/>
            <person name="Mejri S."/>
            <person name="Dirks R."/>
            <person name="Jansen H."/>
            <person name="Henkel C."/>
            <person name="Chen W.J."/>
            <person name="Zahm M."/>
            <person name="Cabau C."/>
            <person name="Klopp C."/>
            <person name="Thompson A.W."/>
            <person name="Robinson-Rechavi M."/>
            <person name="Braasch I."/>
            <person name="Lecointre G."/>
            <person name="Bobe J."/>
            <person name="Postlethwait J.H."/>
            <person name="Berthelot C."/>
            <person name="Roest Crollius H."/>
            <person name="Guiguen Y."/>
        </authorList>
    </citation>
    <scope>NUCLEOTIDE SEQUENCE</scope>
    <source>
        <strain evidence="2">NC1722</strain>
    </source>
</reference>
<dbReference type="AlphaFoldDB" id="A0AAD7S1K7"/>
<proteinExistence type="predicted"/>
<dbReference type="EMBL" id="JAINUG010000129">
    <property type="protein sequence ID" value="KAJ8394087.1"/>
    <property type="molecule type" value="Genomic_DNA"/>
</dbReference>
<evidence type="ECO:0000313" key="2">
    <source>
        <dbReference type="EMBL" id="KAJ8394087.1"/>
    </source>
</evidence>
<evidence type="ECO:0000256" key="1">
    <source>
        <dbReference type="SAM" id="MobiDB-lite"/>
    </source>
</evidence>
<dbReference type="Proteomes" id="UP001221898">
    <property type="component" value="Unassembled WGS sequence"/>
</dbReference>
<accession>A0AAD7S1K7</accession>
<gene>
    <name evidence="2" type="ORF">AAFF_G00048920</name>
</gene>
<organism evidence="2 3">
    <name type="scientific">Aldrovandia affinis</name>
    <dbReference type="NCBI Taxonomy" id="143900"/>
    <lineage>
        <taxon>Eukaryota</taxon>
        <taxon>Metazoa</taxon>
        <taxon>Chordata</taxon>
        <taxon>Craniata</taxon>
        <taxon>Vertebrata</taxon>
        <taxon>Euteleostomi</taxon>
        <taxon>Actinopterygii</taxon>
        <taxon>Neopterygii</taxon>
        <taxon>Teleostei</taxon>
        <taxon>Notacanthiformes</taxon>
        <taxon>Halosauridae</taxon>
        <taxon>Aldrovandia</taxon>
    </lineage>
</organism>
<evidence type="ECO:0000313" key="3">
    <source>
        <dbReference type="Proteomes" id="UP001221898"/>
    </source>
</evidence>
<protein>
    <submittedName>
        <fullName evidence="2">Uncharacterized protein</fullName>
    </submittedName>
</protein>
<feature type="region of interest" description="Disordered" evidence="1">
    <location>
        <begin position="348"/>
        <end position="412"/>
    </location>
</feature>
<keyword evidence="3" id="KW-1185">Reference proteome</keyword>
<name>A0AAD7S1K7_9TELE</name>
<comment type="caution">
    <text evidence="2">The sequence shown here is derived from an EMBL/GenBank/DDBJ whole genome shotgun (WGS) entry which is preliminary data.</text>
</comment>
<feature type="compositionally biased region" description="Basic and acidic residues" evidence="1">
    <location>
        <begin position="348"/>
        <end position="357"/>
    </location>
</feature>